<evidence type="ECO:0000313" key="8">
    <source>
        <dbReference type="Proteomes" id="UP000777438"/>
    </source>
</evidence>
<dbReference type="InterPro" id="IPR005178">
    <property type="entry name" value="Ostalpha/TMEM184C"/>
</dbReference>
<evidence type="ECO:0000256" key="2">
    <source>
        <dbReference type="ARBA" id="ARBA00022692"/>
    </source>
</evidence>
<dbReference type="Proteomes" id="UP000777438">
    <property type="component" value="Unassembled WGS sequence"/>
</dbReference>
<protein>
    <submittedName>
        <fullName evidence="7">DUF300 domain protein</fullName>
    </submittedName>
</protein>
<keyword evidence="8" id="KW-1185">Reference proteome</keyword>
<evidence type="ECO:0000256" key="3">
    <source>
        <dbReference type="ARBA" id="ARBA00022989"/>
    </source>
</evidence>
<accession>A0A9P9AU60</accession>
<dbReference type="EMBL" id="JAGPYM010000001">
    <property type="protein sequence ID" value="KAH6900586.1"/>
    <property type="molecule type" value="Genomic_DNA"/>
</dbReference>
<evidence type="ECO:0000313" key="7">
    <source>
        <dbReference type="EMBL" id="KAH6900586.1"/>
    </source>
</evidence>
<proteinExistence type="predicted"/>
<feature type="transmembrane region" description="Helical" evidence="6">
    <location>
        <begin position="283"/>
        <end position="305"/>
    </location>
</feature>
<keyword evidence="3 6" id="KW-1133">Transmembrane helix</keyword>
<reference evidence="7 8" key="1">
    <citation type="journal article" date="2021" name="Nat. Commun.">
        <title>Genetic determinants of endophytism in the Arabidopsis root mycobiome.</title>
        <authorList>
            <person name="Mesny F."/>
            <person name="Miyauchi S."/>
            <person name="Thiergart T."/>
            <person name="Pickel B."/>
            <person name="Atanasova L."/>
            <person name="Karlsson M."/>
            <person name="Huettel B."/>
            <person name="Barry K.W."/>
            <person name="Haridas S."/>
            <person name="Chen C."/>
            <person name="Bauer D."/>
            <person name="Andreopoulos W."/>
            <person name="Pangilinan J."/>
            <person name="LaButti K."/>
            <person name="Riley R."/>
            <person name="Lipzen A."/>
            <person name="Clum A."/>
            <person name="Drula E."/>
            <person name="Henrissat B."/>
            <person name="Kohler A."/>
            <person name="Grigoriev I.V."/>
            <person name="Martin F.M."/>
            <person name="Hacquard S."/>
        </authorList>
    </citation>
    <scope>NUCLEOTIDE SEQUENCE [LARGE SCALE GENOMIC DNA]</scope>
    <source>
        <strain evidence="7 8">MPI-CAGE-CH-0241</strain>
    </source>
</reference>
<evidence type="ECO:0000256" key="4">
    <source>
        <dbReference type="ARBA" id="ARBA00023136"/>
    </source>
</evidence>
<evidence type="ECO:0000256" key="1">
    <source>
        <dbReference type="ARBA" id="ARBA00004141"/>
    </source>
</evidence>
<comment type="subcellular location">
    <subcellularLocation>
        <location evidence="1">Membrane</location>
        <topology evidence="1">Multi-pass membrane protein</topology>
    </subcellularLocation>
</comment>
<feature type="transmembrane region" description="Helical" evidence="6">
    <location>
        <begin position="71"/>
        <end position="93"/>
    </location>
</feature>
<evidence type="ECO:0000256" key="6">
    <source>
        <dbReference type="SAM" id="Phobius"/>
    </source>
</evidence>
<feature type="transmembrane region" description="Helical" evidence="6">
    <location>
        <begin position="99"/>
        <end position="117"/>
    </location>
</feature>
<organism evidence="7 8">
    <name type="scientific">Thelonectria olida</name>
    <dbReference type="NCBI Taxonomy" id="1576542"/>
    <lineage>
        <taxon>Eukaryota</taxon>
        <taxon>Fungi</taxon>
        <taxon>Dikarya</taxon>
        <taxon>Ascomycota</taxon>
        <taxon>Pezizomycotina</taxon>
        <taxon>Sordariomycetes</taxon>
        <taxon>Hypocreomycetidae</taxon>
        <taxon>Hypocreales</taxon>
        <taxon>Nectriaceae</taxon>
        <taxon>Thelonectria</taxon>
    </lineage>
</organism>
<feature type="transmembrane region" description="Helical" evidence="6">
    <location>
        <begin position="240"/>
        <end position="263"/>
    </location>
</feature>
<feature type="region of interest" description="Disordered" evidence="5">
    <location>
        <begin position="378"/>
        <end position="486"/>
    </location>
</feature>
<dbReference type="SMART" id="SM01417">
    <property type="entry name" value="Solute_trans_a"/>
    <property type="match status" value="1"/>
</dbReference>
<keyword evidence="2 6" id="KW-0812">Transmembrane</keyword>
<comment type="caution">
    <text evidence="7">The sequence shown here is derived from an EMBL/GenBank/DDBJ whole genome shotgun (WGS) entry which is preliminary data.</text>
</comment>
<dbReference type="PANTHER" id="PTHR23423">
    <property type="entry name" value="ORGANIC SOLUTE TRANSPORTER-RELATED"/>
    <property type="match status" value="1"/>
</dbReference>
<feature type="transmembrane region" description="Helical" evidence="6">
    <location>
        <begin position="206"/>
        <end position="228"/>
    </location>
</feature>
<keyword evidence="4 6" id="KW-0472">Membrane</keyword>
<dbReference type="GO" id="GO:0016020">
    <property type="term" value="C:membrane"/>
    <property type="evidence" value="ECO:0007669"/>
    <property type="project" value="UniProtKB-SubCell"/>
</dbReference>
<dbReference type="AlphaFoldDB" id="A0A9P9AU60"/>
<feature type="transmembrane region" description="Helical" evidence="6">
    <location>
        <begin position="161"/>
        <end position="186"/>
    </location>
</feature>
<gene>
    <name evidence="7" type="ORF">B0T10DRAFT_534893</name>
</gene>
<dbReference type="OrthoDB" id="5348404at2759"/>
<dbReference type="Pfam" id="PF03619">
    <property type="entry name" value="Solute_trans_a"/>
    <property type="match status" value="1"/>
</dbReference>
<name>A0A9P9AU60_9HYPO</name>
<feature type="transmembrane region" description="Helical" evidence="6">
    <location>
        <begin position="30"/>
        <end position="51"/>
    </location>
</feature>
<evidence type="ECO:0000256" key="5">
    <source>
        <dbReference type="SAM" id="MobiDB-lite"/>
    </source>
</evidence>
<feature type="compositionally biased region" description="Polar residues" evidence="5">
    <location>
        <begin position="429"/>
        <end position="438"/>
    </location>
</feature>
<sequence>MAPQCNHTLEDMSVPDNQENLVGNLTFNELARLLGGIGTAVSVFASLYLIFRHALSYTKPGEQRQIIRIIAMVPIYAFSSYLQICFYTHAIYIEALSSLYEAVALAAFFSLICHYVAPNLHSQKNFFREMTPIKPWIGPVGWLSRCTGGQRGIFRTPRSGLTWFNVIWVCVYQYCFVRTIMTFVSIITEAAGRYCESSNSPAFAHIWVTIIELISLTIAMLHLIQFYLQLKEPLAEYKPLTKFIAIKLVVFLSLVQTSIISLATSNVDTSDSKSKLANGDIKVGIPNLLLCVEMAFFSIFHLYAFPHQPYHPGAKPTFYPAPDASTGGPYTENKAQSPSGGFLGFGAIWDAINVWDFFKAIGRSLRWVFVGRKTRQKDVSYQSSQTDLPIHHRHGSGYSGVGPENDTQNMMQPEPQDYSPPASPPPQYRRQNSASQRYEQYRGEERSALVPHAQPEPYDPGTSHLTPSPSPQAFMPVDQGMNYRTG</sequence>